<organism evidence="3 4">
    <name type="scientific">Oikopleura dioica</name>
    <name type="common">Tunicate</name>
    <dbReference type="NCBI Taxonomy" id="34765"/>
    <lineage>
        <taxon>Eukaryota</taxon>
        <taxon>Metazoa</taxon>
        <taxon>Chordata</taxon>
        <taxon>Tunicata</taxon>
        <taxon>Appendicularia</taxon>
        <taxon>Copelata</taxon>
        <taxon>Oikopleuridae</taxon>
        <taxon>Oikopleura</taxon>
    </lineage>
</organism>
<reference evidence="3 4" key="1">
    <citation type="submission" date="2021-04" db="EMBL/GenBank/DDBJ databases">
        <authorList>
            <person name="Bliznina A."/>
        </authorList>
    </citation>
    <scope>NUCLEOTIDE SEQUENCE [LARGE SCALE GENOMIC DNA]</scope>
</reference>
<feature type="chain" id="PRO_5047085296" evidence="2">
    <location>
        <begin position="19"/>
        <end position="565"/>
    </location>
</feature>
<accession>A0ABN7RR03</accession>
<dbReference type="SUPFAM" id="SSF50494">
    <property type="entry name" value="Trypsin-like serine proteases"/>
    <property type="match status" value="1"/>
</dbReference>
<feature type="compositionally biased region" description="Basic and acidic residues" evidence="1">
    <location>
        <begin position="317"/>
        <end position="329"/>
    </location>
</feature>
<name>A0ABN7RR03_OIKDI</name>
<keyword evidence="2" id="KW-0732">Signal</keyword>
<dbReference type="InterPro" id="IPR043504">
    <property type="entry name" value="Peptidase_S1_PA_chymotrypsin"/>
</dbReference>
<sequence length="565" mass="64185">MRKLLLSLFLFNQREVRAGDYEAAHYQNPYLYDDEFSIEDLYDDVPDLREFPKNTKINCHEDKKSNFEPDPYAFVALITNGPESCNGYFLENDLVWTNTFCCTGLGSDEGNAIVTQIPQLSNSGPNCYVGGWYWDDWTEDWALAKAPVQQVFSKECSYGLSTFIDEQEICVIGVGFLPKPDSTICNLFTGMPLVCITPTLNQLSFVGVASYPVGCAVPGQDIGIWEIATEELLARAEQEFMSYRRQIPSSASSSARKIPVLSSRKPIDKKKMKDKEHKNPFASKKEKAEEPEILMVHDFVITTTETPESITEEPEIPEIKEESQQEARNSRNSSFWKFEQPESCSKFLKKSENTCPDFTECIENTIPNLKVQSKKSKNGKYSGPNERKTIYEVGCEDGHIPGTRNTDDVSIQCKCNDENGCFWEPSVINFQCFPYGMCKNIRQLEWSNISQMSKYYESDVGDEIHKWLALPIDDVFINGTVIVQIKDKLPPQDVTFVGWNMNLVAEFCDQETTVLHYTATSEHTLLQIKYKFESISLDQLLPAKIGKLPEIDEKLGNCVFSLIPL</sequence>
<proteinExistence type="predicted"/>
<feature type="region of interest" description="Disordered" evidence="1">
    <location>
        <begin position="303"/>
        <end position="334"/>
    </location>
</feature>
<dbReference type="Gene3D" id="2.40.10.10">
    <property type="entry name" value="Trypsin-like serine proteases"/>
    <property type="match status" value="1"/>
</dbReference>
<evidence type="ECO:0000313" key="4">
    <source>
        <dbReference type="Proteomes" id="UP001158576"/>
    </source>
</evidence>
<protein>
    <submittedName>
        <fullName evidence="3">Oidioi.mRNA.OKI2018_I69.PAR.g9352.t1.cds</fullName>
    </submittedName>
</protein>
<keyword evidence="4" id="KW-1185">Reference proteome</keyword>
<feature type="signal peptide" evidence="2">
    <location>
        <begin position="1"/>
        <end position="18"/>
    </location>
</feature>
<dbReference type="EMBL" id="OU015568">
    <property type="protein sequence ID" value="CAG5079750.1"/>
    <property type="molecule type" value="Genomic_DNA"/>
</dbReference>
<evidence type="ECO:0000256" key="1">
    <source>
        <dbReference type="SAM" id="MobiDB-lite"/>
    </source>
</evidence>
<dbReference type="Proteomes" id="UP001158576">
    <property type="component" value="Chromosome PAR"/>
</dbReference>
<evidence type="ECO:0000256" key="2">
    <source>
        <dbReference type="SAM" id="SignalP"/>
    </source>
</evidence>
<dbReference type="InterPro" id="IPR009003">
    <property type="entry name" value="Peptidase_S1_PA"/>
</dbReference>
<evidence type="ECO:0000313" key="3">
    <source>
        <dbReference type="EMBL" id="CAG5079750.1"/>
    </source>
</evidence>
<gene>
    <name evidence="3" type="ORF">OKIOD_LOCUS910</name>
</gene>
<feature type="region of interest" description="Disordered" evidence="1">
    <location>
        <begin position="266"/>
        <end position="287"/>
    </location>
</feature>